<proteinExistence type="predicted"/>
<dbReference type="Gene3D" id="3.40.50.150">
    <property type="entry name" value="Vaccinia Virus protein VP39"/>
    <property type="match status" value="1"/>
</dbReference>
<evidence type="ECO:0000259" key="1">
    <source>
        <dbReference type="Pfam" id="PF08241"/>
    </source>
</evidence>
<dbReference type="SUPFAM" id="SSF53335">
    <property type="entry name" value="S-adenosyl-L-methionine-dependent methyltransferases"/>
    <property type="match status" value="1"/>
</dbReference>
<dbReference type="AlphaFoldDB" id="A0A6A6PNV0"/>
<dbReference type="Pfam" id="PF08241">
    <property type="entry name" value="Methyltransf_11"/>
    <property type="match status" value="1"/>
</dbReference>
<dbReference type="EMBL" id="MU001637">
    <property type="protein sequence ID" value="KAF2481749.1"/>
    <property type="molecule type" value="Genomic_DNA"/>
</dbReference>
<feature type="domain" description="Methyltransferase type 11" evidence="1">
    <location>
        <begin position="51"/>
        <end position="159"/>
    </location>
</feature>
<accession>A0A6A6PNV0</accession>
<organism evidence="2 3">
    <name type="scientific">Neohortaea acidophila</name>
    <dbReference type="NCBI Taxonomy" id="245834"/>
    <lineage>
        <taxon>Eukaryota</taxon>
        <taxon>Fungi</taxon>
        <taxon>Dikarya</taxon>
        <taxon>Ascomycota</taxon>
        <taxon>Pezizomycotina</taxon>
        <taxon>Dothideomycetes</taxon>
        <taxon>Dothideomycetidae</taxon>
        <taxon>Mycosphaerellales</taxon>
        <taxon>Teratosphaeriaceae</taxon>
        <taxon>Neohortaea</taxon>
    </lineage>
</organism>
<dbReference type="RefSeq" id="XP_033588319.1">
    <property type="nucleotide sequence ID" value="XM_033731270.1"/>
</dbReference>
<dbReference type="Proteomes" id="UP000799767">
    <property type="component" value="Unassembled WGS sequence"/>
</dbReference>
<evidence type="ECO:0000313" key="2">
    <source>
        <dbReference type="EMBL" id="KAF2481749.1"/>
    </source>
</evidence>
<dbReference type="OrthoDB" id="2013972at2759"/>
<dbReference type="GO" id="GO:0032259">
    <property type="term" value="P:methylation"/>
    <property type="evidence" value="ECO:0007669"/>
    <property type="project" value="UniProtKB-KW"/>
</dbReference>
<reference evidence="2" key="1">
    <citation type="journal article" date="2020" name="Stud. Mycol.">
        <title>101 Dothideomycetes genomes: a test case for predicting lifestyles and emergence of pathogens.</title>
        <authorList>
            <person name="Haridas S."/>
            <person name="Albert R."/>
            <person name="Binder M."/>
            <person name="Bloem J."/>
            <person name="Labutti K."/>
            <person name="Salamov A."/>
            <person name="Andreopoulos B."/>
            <person name="Baker S."/>
            <person name="Barry K."/>
            <person name="Bills G."/>
            <person name="Bluhm B."/>
            <person name="Cannon C."/>
            <person name="Castanera R."/>
            <person name="Culley D."/>
            <person name="Daum C."/>
            <person name="Ezra D."/>
            <person name="Gonzalez J."/>
            <person name="Henrissat B."/>
            <person name="Kuo A."/>
            <person name="Liang C."/>
            <person name="Lipzen A."/>
            <person name="Lutzoni F."/>
            <person name="Magnuson J."/>
            <person name="Mondo S."/>
            <person name="Nolan M."/>
            <person name="Ohm R."/>
            <person name="Pangilinan J."/>
            <person name="Park H.-J."/>
            <person name="Ramirez L."/>
            <person name="Alfaro M."/>
            <person name="Sun H."/>
            <person name="Tritt A."/>
            <person name="Yoshinaga Y."/>
            <person name="Zwiers L.-H."/>
            <person name="Turgeon B."/>
            <person name="Goodwin S."/>
            <person name="Spatafora J."/>
            <person name="Crous P."/>
            <person name="Grigoriev I."/>
        </authorList>
    </citation>
    <scope>NUCLEOTIDE SEQUENCE</scope>
    <source>
        <strain evidence="2">CBS 113389</strain>
    </source>
</reference>
<dbReference type="GO" id="GO:0008757">
    <property type="term" value="F:S-adenosylmethionine-dependent methyltransferase activity"/>
    <property type="evidence" value="ECO:0007669"/>
    <property type="project" value="InterPro"/>
</dbReference>
<gene>
    <name evidence="2" type="ORF">BDY17DRAFT_252624</name>
</gene>
<keyword evidence="2" id="KW-0808">Transferase</keyword>
<dbReference type="PANTHER" id="PTHR43591:SF24">
    <property type="entry name" value="2-METHOXY-6-POLYPRENYL-1,4-BENZOQUINOL METHYLASE, MITOCHONDRIAL"/>
    <property type="match status" value="1"/>
</dbReference>
<dbReference type="InterPro" id="IPR013216">
    <property type="entry name" value="Methyltransf_11"/>
</dbReference>
<dbReference type="PANTHER" id="PTHR43591">
    <property type="entry name" value="METHYLTRANSFERASE"/>
    <property type="match status" value="1"/>
</dbReference>
<sequence length="270" mass="30233">MSRLSDTKGDDWKGLANDYERLTKETANRPIEAMLTRANALLPFAQATGILDNGCGPGPIMARLLRDYDVPETCSLTCSDFSEPMIEQVKKRKDKATAEDGSSPWARVEAKVLNAMELEGVKDSSMSHITAGWVYFMVPEPAKALSESLRVLKDDGVLSCSSWEGSQWIDLMHLAARIRPDKTMPEMPKDWSNVDLLRGQLEQAGFREVEAHRVETSMAFDTRDKLVDMLLNVMPPMVSPSSSPLLRRLTMCDECRSSNYRISRRKSGRG</sequence>
<dbReference type="CDD" id="cd02440">
    <property type="entry name" value="AdoMet_MTases"/>
    <property type="match status" value="1"/>
</dbReference>
<keyword evidence="3" id="KW-1185">Reference proteome</keyword>
<name>A0A6A6PNV0_9PEZI</name>
<keyword evidence="2" id="KW-0489">Methyltransferase</keyword>
<dbReference type="GeneID" id="54472272"/>
<evidence type="ECO:0000313" key="3">
    <source>
        <dbReference type="Proteomes" id="UP000799767"/>
    </source>
</evidence>
<dbReference type="InterPro" id="IPR029063">
    <property type="entry name" value="SAM-dependent_MTases_sf"/>
</dbReference>
<protein>
    <submittedName>
        <fullName evidence="2">S-adenosyl-L-methionine-dependent methyltransferase</fullName>
    </submittedName>
</protein>